<reference evidence="10 11" key="1">
    <citation type="submission" date="2018-06" db="EMBL/GenBank/DDBJ databases">
        <authorList>
            <consortium name="Pathogen Informatics"/>
            <person name="Doyle S."/>
        </authorList>
    </citation>
    <scope>NUCLEOTIDE SEQUENCE [LARGE SCALE GENOMIC DNA]</scope>
    <source>
        <strain evidence="10 11">NCTC12123</strain>
    </source>
</reference>
<evidence type="ECO:0000256" key="7">
    <source>
        <dbReference type="ARBA" id="ARBA00023065"/>
    </source>
</evidence>
<evidence type="ECO:0000256" key="9">
    <source>
        <dbReference type="SAM" id="Phobius"/>
    </source>
</evidence>
<dbReference type="EMBL" id="UFYI01000007">
    <property type="protein sequence ID" value="STD18528.1"/>
    <property type="molecule type" value="Genomic_DNA"/>
</dbReference>
<dbReference type="AlphaFoldDB" id="A0A376F2Y0"/>
<evidence type="ECO:0000256" key="4">
    <source>
        <dbReference type="ARBA" id="ARBA00022692"/>
    </source>
</evidence>
<keyword evidence="8 9" id="KW-0472">Membrane</keyword>
<keyword evidence="2" id="KW-1003">Cell membrane</keyword>
<accession>A0A376F2Y0</accession>
<evidence type="ECO:0000256" key="1">
    <source>
        <dbReference type="ARBA" id="ARBA00022448"/>
    </source>
</evidence>
<evidence type="ECO:0000256" key="3">
    <source>
        <dbReference type="ARBA" id="ARBA00022538"/>
    </source>
</evidence>
<dbReference type="EC" id="3.6.3.12" evidence="10"/>
<dbReference type="GO" id="GO:0016787">
    <property type="term" value="F:hydrolase activity"/>
    <property type="evidence" value="ECO:0007669"/>
    <property type="project" value="UniProtKB-KW"/>
</dbReference>
<feature type="transmembrane region" description="Helical" evidence="9">
    <location>
        <begin position="93"/>
        <end position="112"/>
    </location>
</feature>
<dbReference type="GO" id="GO:0005886">
    <property type="term" value="C:plasma membrane"/>
    <property type="evidence" value="ECO:0007669"/>
    <property type="project" value="TreeGrafter"/>
</dbReference>
<proteinExistence type="predicted"/>
<keyword evidence="3" id="KW-0633">Potassium transport</keyword>
<sequence>MSLIFVVCVALVMWAEWNGNSHFMQLGANSNINMEGKESRFGILASSLYAVVTTAASCGAVNAMHDSFTALGGMIPMWLMQIGEVVFGGVGSGLYGMLLFVLLAVFIAGLMIGRTPEYLGKKNRRSRDEINRAGNSGHPCACAARHCAGADDRGRTQRHL</sequence>
<dbReference type="Proteomes" id="UP000255163">
    <property type="component" value="Unassembled WGS sequence"/>
</dbReference>
<evidence type="ECO:0000256" key="6">
    <source>
        <dbReference type="ARBA" id="ARBA00022989"/>
    </source>
</evidence>
<evidence type="ECO:0000256" key="8">
    <source>
        <dbReference type="ARBA" id="ARBA00023136"/>
    </source>
</evidence>
<dbReference type="GO" id="GO:0008556">
    <property type="term" value="F:P-type potassium transmembrane transporter activity"/>
    <property type="evidence" value="ECO:0007669"/>
    <property type="project" value="InterPro"/>
</dbReference>
<evidence type="ECO:0000256" key="2">
    <source>
        <dbReference type="ARBA" id="ARBA00022475"/>
    </source>
</evidence>
<evidence type="ECO:0000313" key="11">
    <source>
        <dbReference type="Proteomes" id="UP000255163"/>
    </source>
</evidence>
<organism evidence="10 11">
    <name type="scientific">Enterobacter asburiae</name>
    <dbReference type="NCBI Taxonomy" id="61645"/>
    <lineage>
        <taxon>Bacteria</taxon>
        <taxon>Pseudomonadati</taxon>
        <taxon>Pseudomonadota</taxon>
        <taxon>Gammaproteobacteria</taxon>
        <taxon>Enterobacterales</taxon>
        <taxon>Enterobacteriaceae</taxon>
        <taxon>Enterobacter</taxon>
        <taxon>Enterobacter cloacae complex</taxon>
    </lineage>
</organism>
<keyword evidence="4 9" id="KW-0812">Transmembrane</keyword>
<keyword evidence="5" id="KW-0630">Potassium</keyword>
<dbReference type="Pfam" id="PF03814">
    <property type="entry name" value="KdpA"/>
    <property type="match status" value="1"/>
</dbReference>
<keyword evidence="7" id="KW-0406">Ion transport</keyword>
<dbReference type="InterPro" id="IPR004623">
    <property type="entry name" value="KdpA"/>
</dbReference>
<feature type="transmembrane region" description="Helical" evidence="9">
    <location>
        <begin position="39"/>
        <end position="61"/>
    </location>
</feature>
<dbReference type="PANTHER" id="PTHR30607:SF2">
    <property type="entry name" value="POTASSIUM-TRANSPORTING ATPASE POTASSIUM-BINDING SUBUNIT"/>
    <property type="match status" value="1"/>
</dbReference>
<evidence type="ECO:0000313" key="10">
    <source>
        <dbReference type="EMBL" id="STD18528.1"/>
    </source>
</evidence>
<keyword evidence="1" id="KW-0813">Transport</keyword>
<keyword evidence="6 9" id="KW-1133">Transmembrane helix</keyword>
<protein>
    <submittedName>
        <fullName evidence="10">Potassium-transporting ATPase subunit A</fullName>
        <ecNumber evidence="10">3.6.3.12</ecNumber>
    </submittedName>
</protein>
<keyword evidence="10" id="KW-0378">Hydrolase</keyword>
<evidence type="ECO:0000256" key="5">
    <source>
        <dbReference type="ARBA" id="ARBA00022958"/>
    </source>
</evidence>
<name>A0A376F2Y0_ENTAS</name>
<gene>
    <name evidence="10" type="ORF">NCTC12123_00707</name>
</gene>
<dbReference type="PANTHER" id="PTHR30607">
    <property type="entry name" value="POTASSIUM-TRANSPORTING ATPASE A CHAIN"/>
    <property type="match status" value="1"/>
</dbReference>